<dbReference type="GO" id="GO:0008270">
    <property type="term" value="F:zinc ion binding"/>
    <property type="evidence" value="ECO:0007669"/>
    <property type="project" value="UniProtKB-KW"/>
</dbReference>
<evidence type="ECO:0000256" key="3">
    <source>
        <dbReference type="ARBA" id="ARBA00022833"/>
    </source>
</evidence>
<proteinExistence type="predicted"/>
<protein>
    <recommendedName>
        <fullName evidence="7">C3H1-type domain-containing protein</fullName>
    </recommendedName>
</protein>
<feature type="region of interest" description="Disordered" evidence="6">
    <location>
        <begin position="282"/>
        <end position="305"/>
    </location>
</feature>
<evidence type="ECO:0000256" key="2">
    <source>
        <dbReference type="ARBA" id="ARBA00022771"/>
    </source>
</evidence>
<dbReference type="GO" id="GO:0003677">
    <property type="term" value="F:DNA binding"/>
    <property type="evidence" value="ECO:0007669"/>
    <property type="project" value="UniProtKB-KW"/>
</dbReference>
<dbReference type="InterPro" id="IPR000571">
    <property type="entry name" value="Znf_CCCH"/>
</dbReference>
<dbReference type="PANTHER" id="PTHR33400">
    <property type="entry name" value="ZINC FINGER CCCH DOMAIN-CONTAINING PROTEIN 6-RELATED"/>
    <property type="match status" value="1"/>
</dbReference>
<feature type="zinc finger region" description="C3H1-type" evidence="5">
    <location>
        <begin position="359"/>
        <end position="387"/>
    </location>
</feature>
<evidence type="ECO:0000259" key="7">
    <source>
        <dbReference type="PROSITE" id="PS50103"/>
    </source>
</evidence>
<comment type="caution">
    <text evidence="8">The sequence shown here is derived from an EMBL/GenBank/DDBJ whole genome shotgun (WGS) entry which is preliminary data.</text>
</comment>
<keyword evidence="1 5" id="KW-0479">Metal-binding</keyword>
<keyword evidence="4" id="KW-0238">DNA-binding</keyword>
<keyword evidence="2 5" id="KW-0863">Zinc-finger</keyword>
<evidence type="ECO:0000313" key="9">
    <source>
        <dbReference type="Proteomes" id="UP001345219"/>
    </source>
</evidence>
<evidence type="ECO:0000256" key="6">
    <source>
        <dbReference type="SAM" id="MobiDB-lite"/>
    </source>
</evidence>
<dbReference type="EMBL" id="JAXIOK010000024">
    <property type="protein sequence ID" value="KAK4741441.1"/>
    <property type="molecule type" value="Genomic_DNA"/>
</dbReference>
<sequence length="414" mass="45522">MKRSMKSKRVSWAAGVNLCQIVLFRKEESPSQVGHAKMQLLASTSCNQYPDNLQSYGPPPGFKGTVRGVPRIPSVKWSCPPKFSLNPTWHVAAGEESREVGAQSLRVSKVLESIYPHSSSIPSSPSVSEEAEVEPLRDSPIPIIPIIPIEEIESNILPPLHEPRPIYPAPLERASSSGLPAMVRPGSHVAAAALTISHNRIEQGSTIDMNLLIKIITNPELVQKLMNNPPEKNSLLAKSNLTVPSPIPDITGAKLDHTQAAIMPFNGLDREKSSVPVPVPRGLAPFRGTDQSHQTTPVHGRGHSMEGVDYYKNLIRQHGLESQENMLGTYHSQSPLEPDNPNSQDRKLRGLETTDLKRKYRQKQCAFYNTPKGCRNGSNCLFRHASLPSQLQAGHVLDEPSAKRIKLGHEITGR</sequence>
<gene>
    <name evidence="8" type="ORF">SAY87_025029</name>
</gene>
<feature type="domain" description="C3H1-type" evidence="7">
    <location>
        <begin position="359"/>
        <end position="387"/>
    </location>
</feature>
<name>A0AAN7J941_9MYRT</name>
<dbReference type="Proteomes" id="UP001345219">
    <property type="component" value="Chromosome 19"/>
</dbReference>
<dbReference type="PROSITE" id="PS50103">
    <property type="entry name" value="ZF_C3H1"/>
    <property type="match status" value="1"/>
</dbReference>
<evidence type="ECO:0000256" key="1">
    <source>
        <dbReference type="ARBA" id="ARBA00022723"/>
    </source>
</evidence>
<dbReference type="SUPFAM" id="SSF90229">
    <property type="entry name" value="CCCH zinc finger"/>
    <property type="match status" value="1"/>
</dbReference>
<evidence type="ECO:0000313" key="8">
    <source>
        <dbReference type="EMBL" id="KAK4741441.1"/>
    </source>
</evidence>
<accession>A0AAN7J941</accession>
<evidence type="ECO:0000256" key="4">
    <source>
        <dbReference type="ARBA" id="ARBA00023125"/>
    </source>
</evidence>
<dbReference type="InterPro" id="IPR036855">
    <property type="entry name" value="Znf_CCCH_sf"/>
</dbReference>
<dbReference type="PANTHER" id="PTHR33400:SF9">
    <property type="entry name" value="C3H1-TYPE DOMAIN-CONTAINING PROTEIN"/>
    <property type="match status" value="1"/>
</dbReference>
<evidence type="ECO:0000256" key="5">
    <source>
        <dbReference type="PROSITE-ProRule" id="PRU00723"/>
    </source>
</evidence>
<organism evidence="8 9">
    <name type="scientific">Trapa incisa</name>
    <dbReference type="NCBI Taxonomy" id="236973"/>
    <lineage>
        <taxon>Eukaryota</taxon>
        <taxon>Viridiplantae</taxon>
        <taxon>Streptophyta</taxon>
        <taxon>Embryophyta</taxon>
        <taxon>Tracheophyta</taxon>
        <taxon>Spermatophyta</taxon>
        <taxon>Magnoliopsida</taxon>
        <taxon>eudicotyledons</taxon>
        <taxon>Gunneridae</taxon>
        <taxon>Pentapetalae</taxon>
        <taxon>rosids</taxon>
        <taxon>malvids</taxon>
        <taxon>Myrtales</taxon>
        <taxon>Lythraceae</taxon>
        <taxon>Trapa</taxon>
    </lineage>
</organism>
<keyword evidence="9" id="KW-1185">Reference proteome</keyword>
<dbReference type="AlphaFoldDB" id="A0AAN7J941"/>
<reference evidence="8 9" key="1">
    <citation type="journal article" date="2023" name="Hortic Res">
        <title>Pangenome of water caltrop reveals structural variations and asymmetric subgenome divergence after allopolyploidization.</title>
        <authorList>
            <person name="Zhang X."/>
            <person name="Chen Y."/>
            <person name="Wang L."/>
            <person name="Yuan Y."/>
            <person name="Fang M."/>
            <person name="Shi L."/>
            <person name="Lu R."/>
            <person name="Comes H.P."/>
            <person name="Ma Y."/>
            <person name="Chen Y."/>
            <person name="Huang G."/>
            <person name="Zhou Y."/>
            <person name="Zheng Z."/>
            <person name="Qiu Y."/>
        </authorList>
    </citation>
    <scope>NUCLEOTIDE SEQUENCE [LARGE SCALE GENOMIC DNA]</scope>
    <source>
        <tissue evidence="8">Roots</tissue>
    </source>
</reference>
<keyword evidence="3 5" id="KW-0862">Zinc</keyword>